<accession>A0A7S3QM00</accession>
<dbReference type="SUPFAM" id="SSF53335">
    <property type="entry name" value="S-adenosyl-L-methionine-dependent methyltransferases"/>
    <property type="match status" value="1"/>
</dbReference>
<proteinExistence type="predicted"/>
<reference evidence="3" key="1">
    <citation type="submission" date="2021-01" db="EMBL/GenBank/DDBJ databases">
        <authorList>
            <person name="Corre E."/>
            <person name="Pelletier E."/>
            <person name="Niang G."/>
            <person name="Scheremetjew M."/>
            <person name="Finn R."/>
            <person name="Kale V."/>
            <person name="Holt S."/>
            <person name="Cochrane G."/>
            <person name="Meng A."/>
            <person name="Brown T."/>
            <person name="Cohen L."/>
        </authorList>
    </citation>
    <scope>NUCLEOTIDE SEQUENCE</scope>
    <source>
        <strain evidence="3">CCMP1320</strain>
    </source>
</reference>
<dbReference type="PANTHER" id="PTHR47441">
    <property type="match status" value="1"/>
</dbReference>
<evidence type="ECO:0000259" key="2">
    <source>
        <dbReference type="Pfam" id="PF13847"/>
    </source>
</evidence>
<dbReference type="EMBL" id="HBIP01003279">
    <property type="protein sequence ID" value="CAE0486392.1"/>
    <property type="molecule type" value="Transcribed_RNA"/>
</dbReference>
<dbReference type="InterPro" id="IPR029063">
    <property type="entry name" value="SAM-dependent_MTases_sf"/>
</dbReference>
<name>A0A7S3QM00_DUNTE</name>
<evidence type="ECO:0000313" key="3">
    <source>
        <dbReference type="EMBL" id="CAE0486392.1"/>
    </source>
</evidence>
<dbReference type="PANTHER" id="PTHR47441:SF3">
    <property type="entry name" value="RELEASE FACTOR GLUTAMINE METHYLTRANSFERASE"/>
    <property type="match status" value="1"/>
</dbReference>
<evidence type="ECO:0000256" key="1">
    <source>
        <dbReference type="SAM" id="MobiDB-lite"/>
    </source>
</evidence>
<feature type="domain" description="Methyltransferase" evidence="2">
    <location>
        <begin position="237"/>
        <end position="301"/>
    </location>
</feature>
<protein>
    <recommendedName>
        <fullName evidence="2">Methyltransferase domain-containing protein</fullName>
    </recommendedName>
</protein>
<dbReference type="Pfam" id="PF13847">
    <property type="entry name" value="Methyltransf_31"/>
    <property type="match status" value="1"/>
</dbReference>
<feature type="compositionally biased region" description="Low complexity" evidence="1">
    <location>
        <begin position="353"/>
        <end position="367"/>
    </location>
</feature>
<gene>
    <name evidence="3" type="ORF">DTER00134_LOCUS1431</name>
</gene>
<dbReference type="Gene3D" id="3.40.50.150">
    <property type="entry name" value="Vaccinia Virus protein VP39"/>
    <property type="match status" value="1"/>
</dbReference>
<feature type="region of interest" description="Disordered" evidence="1">
    <location>
        <begin position="317"/>
        <end position="371"/>
    </location>
</feature>
<sequence length="510" mass="54495">MLAYRRGSLIGCSLQTVHWLPVQGLLCAKQQGHARSSTRLPSAVPHVTSSGLAATAWSHRVRPTSPEEVPIPLCQRLPAYEAPANAVLAWHRAMGARVAEIGDSFEQQDLGPSESELKRELDWVLDDTVVAIKYRPEDSWMPCSWRFLEAEVSAAVHRRHDVSPWLLQLRASVEQLYEWWTLRLQDRVPFQYLIASAHWRQHVLSVGPGVLIPRPETEIFADLVSEALKQRPSLASMPWVDMGTGSGAIAIAAAEALREHSKDAHVFAVDLSPVAVAYAAANARTTGLSDHVTVLNGSWFEPVATAVEASQQLATSATGAVEVQQPEQGDEPGSAAPGAAEVQQSVQGDEPESAATDAQGTDATGSTVSTVDQVPIDYHRLNRCQPAGQTRLAACLGGVLSNPPYIPTSTMKAGLQAEVGLHEPWDALDGGTGTGLDSLKAICMGAADMLIPGGFIALETAGKEQAFLVASLLETLEAPDGKVAAFTNIKVIYDCFGVPRFVSASRSAVG</sequence>
<dbReference type="InterPro" id="IPR052663">
    <property type="entry name" value="RF_glutamine_MTase_cyano"/>
</dbReference>
<dbReference type="AlphaFoldDB" id="A0A7S3QM00"/>
<dbReference type="InterPro" id="IPR025714">
    <property type="entry name" value="Methyltranfer_dom"/>
</dbReference>
<organism evidence="3">
    <name type="scientific">Dunaliella tertiolecta</name>
    <name type="common">Green alga</name>
    <dbReference type="NCBI Taxonomy" id="3047"/>
    <lineage>
        <taxon>Eukaryota</taxon>
        <taxon>Viridiplantae</taxon>
        <taxon>Chlorophyta</taxon>
        <taxon>core chlorophytes</taxon>
        <taxon>Chlorophyceae</taxon>
        <taxon>CS clade</taxon>
        <taxon>Chlamydomonadales</taxon>
        <taxon>Dunaliellaceae</taxon>
        <taxon>Dunaliella</taxon>
    </lineage>
</organism>